<dbReference type="InterPro" id="IPR018163">
    <property type="entry name" value="Thr/Ala-tRNA-synth_IIc_edit"/>
</dbReference>
<dbReference type="RefSeq" id="WP_102364892.1">
    <property type="nucleotide sequence ID" value="NZ_CP020991.1"/>
</dbReference>
<comment type="domain">
    <text evidence="14">Consists of three domains; the N-terminal catalytic domain, the editing domain and the C-terminal C-Ala domain. The editing domain removes incorrectly charged amino acids, while the C-Ala domain, along with tRNA(Ala), serves as a bridge to cooperatively bring together the editing and aminoacylation centers thus stimulating deacylation of misacylated tRNAs.</text>
</comment>
<evidence type="ECO:0000256" key="9">
    <source>
        <dbReference type="ARBA" id="ARBA00022884"/>
    </source>
</evidence>
<dbReference type="EC" id="6.1.1.7" evidence="14"/>
<proteinExistence type="inferred from homology"/>
<dbReference type="AlphaFoldDB" id="A0A2K9P006"/>
<keyword evidence="15" id="KW-0175">Coiled coil</keyword>
<comment type="similarity">
    <text evidence="2 14">Belongs to the class-II aminoacyl-tRNA synthetase family.</text>
</comment>
<comment type="subcellular location">
    <subcellularLocation>
        <location evidence="1 14">Cytoplasm</location>
    </subcellularLocation>
</comment>
<keyword evidence="14" id="KW-0963">Cytoplasm</keyword>
<evidence type="ECO:0000256" key="2">
    <source>
        <dbReference type="ARBA" id="ARBA00008226"/>
    </source>
</evidence>
<comment type="function">
    <text evidence="12 14">Catalyzes the attachment of alanine to tRNA(Ala) in a two-step reaction: alanine is first activated by ATP to form Ala-AMP and then transferred to the acceptor end of tRNA(Ala). Also edits incorrectly charged Ser-tRNA(Ala) and Gly-tRNA(Ala) via its editing domain.</text>
</comment>
<feature type="binding site" evidence="14">
    <location>
        <position position="665"/>
    </location>
    <ligand>
        <name>Zn(2+)</name>
        <dbReference type="ChEBI" id="CHEBI:29105"/>
    </ligand>
</feature>
<feature type="region of interest" description="Disordered" evidence="16">
    <location>
        <begin position="838"/>
        <end position="880"/>
    </location>
</feature>
<dbReference type="GeneID" id="98061846"/>
<dbReference type="SUPFAM" id="SSF55681">
    <property type="entry name" value="Class II aaRS and biotin synthetases"/>
    <property type="match status" value="1"/>
</dbReference>
<comment type="cofactor">
    <cofactor evidence="14">
        <name>Zn(2+)</name>
        <dbReference type="ChEBI" id="CHEBI:29105"/>
    </cofactor>
    <text evidence="14">Binds 1 zinc ion per subunit.</text>
</comment>
<dbReference type="InterPro" id="IPR045864">
    <property type="entry name" value="aa-tRNA-synth_II/BPL/LPL"/>
</dbReference>
<dbReference type="Gene3D" id="3.30.980.10">
    <property type="entry name" value="Threonyl-trna Synthetase, Chain A, domain 2"/>
    <property type="match status" value="1"/>
</dbReference>
<dbReference type="Gene3D" id="3.10.310.40">
    <property type="match status" value="1"/>
</dbReference>
<dbReference type="GO" id="GO:0002161">
    <property type="term" value="F:aminoacyl-tRNA deacylase activity"/>
    <property type="evidence" value="ECO:0007669"/>
    <property type="project" value="TreeGrafter"/>
</dbReference>
<dbReference type="InterPro" id="IPR018162">
    <property type="entry name" value="Ala-tRNA-ligase_IIc_anticod-bd"/>
</dbReference>
<gene>
    <name evidence="14" type="primary">alaS</name>
    <name evidence="18" type="ORF">B9O19_00418</name>
</gene>
<dbReference type="OrthoDB" id="9803884at2"/>
<keyword evidence="9 14" id="KW-0694">RNA-binding</keyword>
<sequence length="880" mass="97615">MQKLGLNEIREKFLSFFESKGHLRLPSFPLVPQNDSSLLLINAGMAPLKPYFTGKEVPPAKRVTTCQKCIRTPDIEQVGQTARHGTFFEMLGNFSFGDYFKMDATKWAWEFATEVLEMPKDRIWVSVYNDDYEAADIWTNHVGVSKDRIVYLGKDDNFWEIGTGPCGPCSELYYDRGEEYGCGSPDCAVGCDCDRFVEFWNLVFTQFDKDENGTYNKLDHPNIDTGMGLERIACIMQGTTSIFEVDTIRKVLNAAAEIAGVKYGEDNQIDTSLRVITDHIRSTVFMTADGVLPSNEGRGYVLRRLLRRAARHGKMLGINEMFLYKLARVVADESMTAYPELDQNFAYIESVIKSEEARFDETIDQGILILNQYMEEMKQSGTKELDGEKAFKLYDTYGFPIDLTKEIMGENGFVVATKLFDDLLNEQRIKSKVARGNMDDAAWENDIFIDVEGSTVFDGYAKLKGTSNVLAIAKGSERVEEAEAGEEVTLVLDRSTFYAESGGQVGDTGIIESDDASLKVIDTKKSNGKFLHICKVENGVVKVGDKVTTLVDKERRQSIKRNHSAVHLVQAALREVLGKHVAQAGSYVDEYRFRFDFSHYQPLTEDEILKVGMLVNKKIMEAIPVECFEEDVATAKSMGAMALFSEKYGSRVRVVKMGDFSTELCGGCHVENTGKLGLMKILSETGVSAGVRRIEGVTGYNVILQMREKSKLIDDVSSVLKTNPSDLLNRAEGIVAELKDARHEIDSLKSKLAKNSVDDILGNTEDIGGVKVVTKILDDNIDMNTMREIGDNIKNKIPNAFVVLASKIGEKVNLISMASKEAIDKGANAGAVISEIAKQLGGGGGGKPDSAQAGGKKPEKTEEVMKNVSDILKKHQEKNK</sequence>
<dbReference type="FunFam" id="3.10.310.40:FF:000001">
    <property type="entry name" value="Alanine--tRNA ligase"/>
    <property type="match status" value="1"/>
</dbReference>
<dbReference type="Gene3D" id="3.30.930.10">
    <property type="entry name" value="Bira Bifunctional Protein, Domain 2"/>
    <property type="match status" value="1"/>
</dbReference>
<protein>
    <recommendedName>
        <fullName evidence="14">Alanine--tRNA ligase</fullName>
        <ecNumber evidence="14">6.1.1.7</ecNumber>
    </recommendedName>
    <alternativeName>
        <fullName evidence="14">Alanyl-tRNA synthetase</fullName>
        <shortName evidence="14">AlaRS</shortName>
    </alternativeName>
</protein>
<dbReference type="HAMAP" id="MF_00036_B">
    <property type="entry name" value="Ala_tRNA_synth_B"/>
    <property type="match status" value="1"/>
</dbReference>
<dbReference type="KEGG" id="mpec:B9O19_00418"/>
<evidence type="ECO:0000256" key="1">
    <source>
        <dbReference type="ARBA" id="ARBA00004496"/>
    </source>
</evidence>
<keyword evidence="8 14" id="KW-0067">ATP-binding</keyword>
<evidence type="ECO:0000256" key="8">
    <source>
        <dbReference type="ARBA" id="ARBA00022840"/>
    </source>
</evidence>
<dbReference type="GO" id="GO:0000049">
    <property type="term" value="F:tRNA binding"/>
    <property type="evidence" value="ECO:0007669"/>
    <property type="project" value="UniProtKB-KW"/>
</dbReference>
<dbReference type="InterPro" id="IPR018165">
    <property type="entry name" value="Ala-tRNA-synth_IIc_core"/>
</dbReference>
<keyword evidence="19" id="KW-1185">Reference proteome</keyword>
<name>A0A2K9P006_9FIRM</name>
<dbReference type="SUPFAM" id="SSF50447">
    <property type="entry name" value="Translation proteins"/>
    <property type="match status" value="1"/>
</dbReference>
<dbReference type="Gene3D" id="2.40.30.130">
    <property type="match status" value="1"/>
</dbReference>
<dbReference type="SUPFAM" id="SSF101353">
    <property type="entry name" value="Putative anticodon-binding domain of alanyl-tRNA synthetase (AlaRS)"/>
    <property type="match status" value="1"/>
</dbReference>
<evidence type="ECO:0000256" key="7">
    <source>
        <dbReference type="ARBA" id="ARBA00022833"/>
    </source>
</evidence>
<feature type="binding site" evidence="14">
    <location>
        <position position="563"/>
    </location>
    <ligand>
        <name>Zn(2+)</name>
        <dbReference type="ChEBI" id="CHEBI:29105"/>
    </ligand>
</feature>
<evidence type="ECO:0000256" key="4">
    <source>
        <dbReference type="ARBA" id="ARBA00022598"/>
    </source>
</evidence>
<evidence type="ECO:0000256" key="14">
    <source>
        <dbReference type="HAMAP-Rule" id="MF_00036"/>
    </source>
</evidence>
<dbReference type="PROSITE" id="PS50860">
    <property type="entry name" value="AA_TRNA_LIGASE_II_ALA"/>
    <property type="match status" value="1"/>
</dbReference>
<evidence type="ECO:0000256" key="3">
    <source>
        <dbReference type="ARBA" id="ARBA00022555"/>
    </source>
</evidence>
<evidence type="ECO:0000256" key="16">
    <source>
        <dbReference type="SAM" id="MobiDB-lite"/>
    </source>
</evidence>
<dbReference type="Pfam" id="PF01411">
    <property type="entry name" value="tRNA-synt_2c"/>
    <property type="match status" value="1"/>
</dbReference>
<evidence type="ECO:0000256" key="6">
    <source>
        <dbReference type="ARBA" id="ARBA00022741"/>
    </source>
</evidence>
<dbReference type="GO" id="GO:0016740">
    <property type="term" value="F:transferase activity"/>
    <property type="evidence" value="ECO:0007669"/>
    <property type="project" value="UniProtKB-ARBA"/>
</dbReference>
<keyword evidence="11 14" id="KW-0030">Aminoacyl-tRNA synthetase</keyword>
<dbReference type="Gene3D" id="6.10.250.550">
    <property type="match status" value="1"/>
</dbReference>
<dbReference type="InterPro" id="IPR018164">
    <property type="entry name" value="Ala-tRNA-synth_IIc_N"/>
</dbReference>
<keyword evidence="4 14" id="KW-0436">Ligase</keyword>
<feature type="binding site" evidence="14">
    <location>
        <position position="567"/>
    </location>
    <ligand>
        <name>Zn(2+)</name>
        <dbReference type="ChEBI" id="CHEBI:29105"/>
    </ligand>
</feature>
<dbReference type="PRINTS" id="PR00980">
    <property type="entry name" value="TRNASYNTHALA"/>
</dbReference>
<evidence type="ECO:0000256" key="13">
    <source>
        <dbReference type="ARBA" id="ARBA00048300"/>
    </source>
</evidence>
<dbReference type="GO" id="GO:0004813">
    <property type="term" value="F:alanine-tRNA ligase activity"/>
    <property type="evidence" value="ECO:0007669"/>
    <property type="project" value="UniProtKB-UniRule"/>
</dbReference>
<comment type="catalytic activity">
    <reaction evidence="13 14">
        <text>tRNA(Ala) + L-alanine + ATP = L-alanyl-tRNA(Ala) + AMP + diphosphate</text>
        <dbReference type="Rhea" id="RHEA:12540"/>
        <dbReference type="Rhea" id="RHEA-COMP:9657"/>
        <dbReference type="Rhea" id="RHEA-COMP:9923"/>
        <dbReference type="ChEBI" id="CHEBI:30616"/>
        <dbReference type="ChEBI" id="CHEBI:33019"/>
        <dbReference type="ChEBI" id="CHEBI:57972"/>
        <dbReference type="ChEBI" id="CHEBI:78442"/>
        <dbReference type="ChEBI" id="CHEBI:78497"/>
        <dbReference type="ChEBI" id="CHEBI:456215"/>
        <dbReference type="EC" id="6.1.1.7"/>
    </reaction>
</comment>
<evidence type="ECO:0000256" key="15">
    <source>
        <dbReference type="SAM" id="Coils"/>
    </source>
</evidence>
<dbReference type="InterPro" id="IPR050058">
    <property type="entry name" value="Ala-tRNA_ligase"/>
</dbReference>
<evidence type="ECO:0000256" key="11">
    <source>
        <dbReference type="ARBA" id="ARBA00023146"/>
    </source>
</evidence>
<reference evidence="18 19" key="1">
    <citation type="submission" date="2017-04" db="EMBL/GenBank/DDBJ databases">
        <title>Monoglobus pectinilyticus 14 draft genome.</title>
        <authorList>
            <person name="Kim C."/>
            <person name="Rosendale D.I."/>
            <person name="Kelly W.J."/>
            <person name="Tannock G.W."/>
            <person name="Patchett M.L."/>
            <person name="Jordens J.Z."/>
        </authorList>
    </citation>
    <scope>NUCLEOTIDE SEQUENCE [LARGE SCALE GENOMIC DNA]</scope>
    <source>
        <strain evidence="18 19">14</strain>
    </source>
</reference>
<dbReference type="InterPro" id="IPR023033">
    <property type="entry name" value="Ala_tRNA_ligase_euk/bac"/>
</dbReference>
<evidence type="ECO:0000256" key="12">
    <source>
        <dbReference type="ARBA" id="ARBA00024779"/>
    </source>
</evidence>
<dbReference type="FunFam" id="3.30.54.20:FF:000001">
    <property type="entry name" value="Alanine--tRNA ligase"/>
    <property type="match status" value="1"/>
</dbReference>
<dbReference type="GO" id="GO:0005829">
    <property type="term" value="C:cytosol"/>
    <property type="evidence" value="ECO:0007669"/>
    <property type="project" value="TreeGrafter"/>
</dbReference>
<evidence type="ECO:0000256" key="10">
    <source>
        <dbReference type="ARBA" id="ARBA00022917"/>
    </source>
</evidence>
<dbReference type="NCBIfam" id="TIGR00344">
    <property type="entry name" value="alaS"/>
    <property type="match status" value="1"/>
</dbReference>
<dbReference type="GO" id="GO:0140096">
    <property type="term" value="F:catalytic activity, acting on a protein"/>
    <property type="evidence" value="ECO:0007669"/>
    <property type="project" value="UniProtKB-ARBA"/>
</dbReference>
<dbReference type="InterPro" id="IPR002318">
    <property type="entry name" value="Ala-tRNA-lgiase_IIc"/>
</dbReference>
<dbReference type="EMBL" id="CP020991">
    <property type="protein sequence ID" value="AUO18602.1"/>
    <property type="molecule type" value="Genomic_DNA"/>
</dbReference>
<dbReference type="Pfam" id="PF07973">
    <property type="entry name" value="tRNA_SAD"/>
    <property type="match status" value="1"/>
</dbReference>
<dbReference type="FunFam" id="3.30.930.10:FF:000004">
    <property type="entry name" value="Alanine--tRNA ligase"/>
    <property type="match status" value="1"/>
</dbReference>
<evidence type="ECO:0000259" key="17">
    <source>
        <dbReference type="PROSITE" id="PS50860"/>
    </source>
</evidence>
<dbReference type="Pfam" id="PF02272">
    <property type="entry name" value="DHHA1"/>
    <property type="match status" value="1"/>
</dbReference>
<evidence type="ECO:0000256" key="5">
    <source>
        <dbReference type="ARBA" id="ARBA00022723"/>
    </source>
</evidence>
<dbReference type="FunFam" id="2.40.30.130:FF:000001">
    <property type="entry name" value="Alanine--tRNA ligase"/>
    <property type="match status" value="1"/>
</dbReference>
<keyword evidence="7 14" id="KW-0862">Zinc</keyword>
<dbReference type="FunFam" id="3.30.980.10:FF:000004">
    <property type="entry name" value="Alanine--tRNA ligase, cytoplasmic"/>
    <property type="match status" value="1"/>
</dbReference>
<keyword evidence="6 14" id="KW-0547">Nucleotide-binding</keyword>
<dbReference type="InterPro" id="IPR009000">
    <property type="entry name" value="Transl_B-barrel_sf"/>
</dbReference>
<feature type="domain" description="Alanyl-transfer RNA synthetases family profile" evidence="17">
    <location>
        <begin position="4"/>
        <end position="708"/>
    </location>
</feature>
<organism evidence="18 19">
    <name type="scientific">Monoglobus pectinilyticus</name>
    <dbReference type="NCBI Taxonomy" id="1981510"/>
    <lineage>
        <taxon>Bacteria</taxon>
        <taxon>Bacillati</taxon>
        <taxon>Bacillota</taxon>
        <taxon>Clostridia</taxon>
        <taxon>Monoglobales</taxon>
        <taxon>Monoglobaceae</taxon>
        <taxon>Monoglobus</taxon>
    </lineage>
</organism>
<dbReference type="PANTHER" id="PTHR11777:SF9">
    <property type="entry name" value="ALANINE--TRNA LIGASE, CYTOPLASMIC"/>
    <property type="match status" value="1"/>
</dbReference>
<dbReference type="GO" id="GO:0008270">
    <property type="term" value="F:zinc ion binding"/>
    <property type="evidence" value="ECO:0007669"/>
    <property type="project" value="UniProtKB-UniRule"/>
</dbReference>
<keyword evidence="10 14" id="KW-0648">Protein biosynthesis</keyword>
<dbReference type="SMART" id="SM00863">
    <property type="entry name" value="tRNA_SAD"/>
    <property type="match status" value="1"/>
</dbReference>
<dbReference type="Proteomes" id="UP000235589">
    <property type="component" value="Chromosome"/>
</dbReference>
<dbReference type="CDD" id="cd00673">
    <property type="entry name" value="AlaRS_core"/>
    <property type="match status" value="1"/>
</dbReference>
<feature type="compositionally biased region" description="Basic and acidic residues" evidence="16">
    <location>
        <begin position="856"/>
        <end position="880"/>
    </location>
</feature>
<keyword evidence="5 14" id="KW-0479">Metal-binding</keyword>
<accession>A0A2K9P006</accession>
<dbReference type="PANTHER" id="PTHR11777">
    <property type="entry name" value="ALANYL-TRNA SYNTHETASE"/>
    <property type="match status" value="1"/>
</dbReference>
<dbReference type="GO" id="GO:0006419">
    <property type="term" value="P:alanyl-tRNA aminoacylation"/>
    <property type="evidence" value="ECO:0007669"/>
    <property type="project" value="UniProtKB-UniRule"/>
</dbReference>
<dbReference type="SUPFAM" id="SSF55186">
    <property type="entry name" value="ThrRS/AlaRS common domain"/>
    <property type="match status" value="1"/>
</dbReference>
<dbReference type="InterPro" id="IPR012947">
    <property type="entry name" value="tRNA_SAD"/>
</dbReference>
<evidence type="ECO:0000313" key="19">
    <source>
        <dbReference type="Proteomes" id="UP000235589"/>
    </source>
</evidence>
<dbReference type="InterPro" id="IPR003156">
    <property type="entry name" value="DHHA1_dom"/>
</dbReference>
<dbReference type="Gene3D" id="3.30.54.20">
    <property type="match status" value="1"/>
</dbReference>
<feature type="binding site" evidence="14">
    <location>
        <position position="669"/>
    </location>
    <ligand>
        <name>Zn(2+)</name>
        <dbReference type="ChEBI" id="CHEBI:29105"/>
    </ligand>
</feature>
<evidence type="ECO:0000313" key="18">
    <source>
        <dbReference type="EMBL" id="AUO18602.1"/>
    </source>
</evidence>
<feature type="coiled-coil region" evidence="15">
    <location>
        <begin position="731"/>
        <end position="758"/>
    </location>
</feature>
<keyword evidence="3 14" id="KW-0820">tRNA-binding</keyword>
<dbReference type="GO" id="GO:0005524">
    <property type="term" value="F:ATP binding"/>
    <property type="evidence" value="ECO:0007669"/>
    <property type="project" value="UniProtKB-UniRule"/>
</dbReference>